<keyword evidence="1" id="KW-0472">Membrane</keyword>
<keyword evidence="1" id="KW-0812">Transmembrane</keyword>
<accession>A0A328VEH7</accession>
<evidence type="ECO:0000256" key="1">
    <source>
        <dbReference type="SAM" id="Phobius"/>
    </source>
</evidence>
<dbReference type="AlphaFoldDB" id="A0A328VEH7"/>
<evidence type="ECO:0008006" key="4">
    <source>
        <dbReference type="Google" id="ProtNLM"/>
    </source>
</evidence>
<gene>
    <name evidence="2" type="ORF">A4R35_11600</name>
</gene>
<organism evidence="2 3">
    <name type="scientific">Thermogemmatispora tikiterensis</name>
    <dbReference type="NCBI Taxonomy" id="1825093"/>
    <lineage>
        <taxon>Bacteria</taxon>
        <taxon>Bacillati</taxon>
        <taxon>Chloroflexota</taxon>
        <taxon>Ktedonobacteria</taxon>
        <taxon>Thermogemmatisporales</taxon>
        <taxon>Thermogemmatisporaceae</taxon>
        <taxon>Thermogemmatispora</taxon>
    </lineage>
</organism>
<evidence type="ECO:0000313" key="2">
    <source>
        <dbReference type="EMBL" id="RAQ96178.1"/>
    </source>
</evidence>
<feature type="transmembrane region" description="Helical" evidence="1">
    <location>
        <begin position="99"/>
        <end position="122"/>
    </location>
</feature>
<keyword evidence="3" id="KW-1185">Reference proteome</keyword>
<dbReference type="RefSeq" id="WP_112429539.1">
    <property type="nucleotide sequence ID" value="NZ_MCIF01000002.1"/>
</dbReference>
<dbReference type="EMBL" id="MCIF01000002">
    <property type="protein sequence ID" value="RAQ96178.1"/>
    <property type="molecule type" value="Genomic_DNA"/>
</dbReference>
<proteinExistence type="predicted"/>
<feature type="transmembrane region" description="Helical" evidence="1">
    <location>
        <begin position="162"/>
        <end position="181"/>
    </location>
</feature>
<comment type="caution">
    <text evidence="2">The sequence shown here is derived from an EMBL/GenBank/DDBJ whole genome shotgun (WGS) entry which is preliminary data.</text>
</comment>
<protein>
    <recommendedName>
        <fullName evidence="4">Zinc-finger domain-containing protein</fullName>
    </recommendedName>
</protein>
<sequence length="188" mass="21709">MRCRDARAWLAEEHSDNEAETARQRSEVLAHLAHCPACRHYEQQQQRLKRLLYGNFSSVSCRISTEQIMQAVYLRQRTTRQLEELHQQQRTRLARLQTLSSLFMVSLFILTASIPVLLFLLFFNQPELLVRTLLLLSDAVDAFLVALTYLRLGLSFVSQDNLLLAALAFLLLLLAAVWLRLMRAPQEA</sequence>
<evidence type="ECO:0000313" key="3">
    <source>
        <dbReference type="Proteomes" id="UP000248706"/>
    </source>
</evidence>
<dbReference type="OrthoDB" id="158491at2"/>
<keyword evidence="1" id="KW-1133">Transmembrane helix</keyword>
<reference evidence="2 3" key="1">
    <citation type="submission" date="2016-08" db="EMBL/GenBank/DDBJ databases">
        <title>Analysis of Carbohydrate Active Enzymes in Thermogemmatispora T81 Reveals Carbohydrate Degradation Ability.</title>
        <authorList>
            <person name="Tomazini A."/>
            <person name="Lal S."/>
            <person name="Stott M."/>
            <person name="Henrissat B."/>
            <person name="Polikarpov I."/>
            <person name="Sparling R."/>
            <person name="Levin D.B."/>
        </authorList>
    </citation>
    <scope>NUCLEOTIDE SEQUENCE [LARGE SCALE GENOMIC DNA]</scope>
    <source>
        <strain evidence="2 3">T81</strain>
    </source>
</reference>
<dbReference type="Proteomes" id="UP000248706">
    <property type="component" value="Unassembled WGS sequence"/>
</dbReference>
<name>A0A328VEH7_9CHLR</name>
<feature type="transmembrane region" description="Helical" evidence="1">
    <location>
        <begin position="128"/>
        <end position="150"/>
    </location>
</feature>